<proteinExistence type="predicted"/>
<gene>
    <name evidence="2" type="ORF">LCGC14_3153440</name>
</gene>
<name>A0A0F8YHU7_9ZZZZ</name>
<protein>
    <submittedName>
        <fullName evidence="2">Uncharacterized protein</fullName>
    </submittedName>
</protein>
<keyword evidence="1" id="KW-1133">Transmembrane helix</keyword>
<keyword evidence="1" id="KW-0812">Transmembrane</keyword>
<organism evidence="2">
    <name type="scientific">marine sediment metagenome</name>
    <dbReference type="NCBI Taxonomy" id="412755"/>
    <lineage>
        <taxon>unclassified sequences</taxon>
        <taxon>metagenomes</taxon>
        <taxon>ecological metagenomes</taxon>
    </lineage>
</organism>
<keyword evidence="1" id="KW-0472">Membrane</keyword>
<accession>A0A0F8YHU7</accession>
<feature type="transmembrane region" description="Helical" evidence="1">
    <location>
        <begin position="163"/>
        <end position="183"/>
    </location>
</feature>
<dbReference type="EMBL" id="LAZR01069491">
    <property type="protein sequence ID" value="KKK47611.1"/>
    <property type="molecule type" value="Genomic_DNA"/>
</dbReference>
<dbReference type="AlphaFoldDB" id="A0A0F8YHU7"/>
<comment type="caution">
    <text evidence="2">The sequence shown here is derived from an EMBL/GenBank/DDBJ whole genome shotgun (WGS) entry which is preliminary data.</text>
</comment>
<sequence length="200" mass="22039">MKNKIMVLALLVLLVLPLATAQDPSFIFKRDTNSNITITCINSNNEFCSAGAVCTLTVFKPDNTLLFNDVAMTNNNNFHIFPIFANESQTLGEHSAVVQCDEPGPPSEDLFESFTFLITQSGADRINPGEGISLLIAFGIIFIVSIFFLVLSSRTNDQSMKAIFIGLSVFFLFADILYTITIISENLSQFENLIRGFGAF</sequence>
<feature type="non-terminal residue" evidence="2">
    <location>
        <position position="200"/>
    </location>
</feature>
<reference evidence="2" key="1">
    <citation type="journal article" date="2015" name="Nature">
        <title>Complex archaea that bridge the gap between prokaryotes and eukaryotes.</title>
        <authorList>
            <person name="Spang A."/>
            <person name="Saw J.H."/>
            <person name="Jorgensen S.L."/>
            <person name="Zaremba-Niedzwiedzka K."/>
            <person name="Martijn J."/>
            <person name="Lind A.E."/>
            <person name="van Eijk R."/>
            <person name="Schleper C."/>
            <person name="Guy L."/>
            <person name="Ettema T.J."/>
        </authorList>
    </citation>
    <scope>NUCLEOTIDE SEQUENCE</scope>
</reference>
<feature type="transmembrane region" description="Helical" evidence="1">
    <location>
        <begin position="131"/>
        <end position="151"/>
    </location>
</feature>
<evidence type="ECO:0000256" key="1">
    <source>
        <dbReference type="SAM" id="Phobius"/>
    </source>
</evidence>
<evidence type="ECO:0000313" key="2">
    <source>
        <dbReference type="EMBL" id="KKK47611.1"/>
    </source>
</evidence>